<keyword evidence="4" id="KW-1185">Reference proteome</keyword>
<organism evidence="3 4">
    <name type="scientific">Sporolactobacillus kofuensis</name>
    <dbReference type="NCBI Taxonomy" id="269672"/>
    <lineage>
        <taxon>Bacteria</taxon>
        <taxon>Bacillati</taxon>
        <taxon>Bacillota</taxon>
        <taxon>Bacilli</taxon>
        <taxon>Bacillales</taxon>
        <taxon>Sporolactobacillaceae</taxon>
        <taxon>Sporolactobacillus</taxon>
    </lineage>
</organism>
<dbReference type="Proteomes" id="UP001596267">
    <property type="component" value="Unassembled WGS sequence"/>
</dbReference>
<reference evidence="4" key="1">
    <citation type="journal article" date="2019" name="Int. J. Syst. Evol. Microbiol.">
        <title>The Global Catalogue of Microorganisms (GCM) 10K type strain sequencing project: providing services to taxonomists for standard genome sequencing and annotation.</title>
        <authorList>
            <consortium name="The Broad Institute Genomics Platform"/>
            <consortium name="The Broad Institute Genome Sequencing Center for Infectious Disease"/>
            <person name="Wu L."/>
            <person name="Ma J."/>
        </authorList>
    </citation>
    <scope>NUCLEOTIDE SEQUENCE [LARGE SCALE GENOMIC DNA]</scope>
    <source>
        <strain evidence="4">CCUG 42001</strain>
    </source>
</reference>
<evidence type="ECO:0000313" key="3">
    <source>
        <dbReference type="EMBL" id="MFC6387622.1"/>
    </source>
</evidence>
<dbReference type="InterPro" id="IPR025588">
    <property type="entry name" value="YcxB-like_C"/>
</dbReference>
<sequence length="165" mass="19719">MDNEVMKFGGRLTYKEFKKFNHYHLKKIFQITFVAIWIICFLINLISMSWIPALVISLIITILAIILVRILLIFRVRNEFQSDRVLKKEVQFVVHDNGVNILIENSITQYDWNDIISFQQYKEELFLLYVSKNKAIVIPRRYFSSVQDIQLFKRLISTNLSKKNR</sequence>
<evidence type="ECO:0000313" key="4">
    <source>
        <dbReference type="Proteomes" id="UP001596267"/>
    </source>
</evidence>
<dbReference type="RefSeq" id="WP_253076813.1">
    <property type="nucleotide sequence ID" value="NZ_JAMXWN010000012.1"/>
</dbReference>
<evidence type="ECO:0000256" key="1">
    <source>
        <dbReference type="SAM" id="Phobius"/>
    </source>
</evidence>
<dbReference type="Pfam" id="PF14317">
    <property type="entry name" value="YcxB"/>
    <property type="match status" value="1"/>
</dbReference>
<dbReference type="EMBL" id="JBHSTQ010000019">
    <property type="protein sequence ID" value="MFC6387622.1"/>
    <property type="molecule type" value="Genomic_DNA"/>
</dbReference>
<feature type="domain" description="YcxB-like C-terminal" evidence="2">
    <location>
        <begin position="96"/>
        <end position="156"/>
    </location>
</feature>
<gene>
    <name evidence="3" type="ORF">ACFP7A_13585</name>
</gene>
<keyword evidence="1" id="KW-1133">Transmembrane helix</keyword>
<proteinExistence type="predicted"/>
<name>A0ABW1WGB5_9BACL</name>
<feature type="transmembrane region" description="Helical" evidence="1">
    <location>
        <begin position="53"/>
        <end position="74"/>
    </location>
</feature>
<keyword evidence="1" id="KW-0472">Membrane</keyword>
<comment type="caution">
    <text evidence="3">The sequence shown here is derived from an EMBL/GenBank/DDBJ whole genome shotgun (WGS) entry which is preliminary data.</text>
</comment>
<feature type="transmembrane region" description="Helical" evidence="1">
    <location>
        <begin position="28"/>
        <end position="47"/>
    </location>
</feature>
<evidence type="ECO:0000259" key="2">
    <source>
        <dbReference type="Pfam" id="PF14317"/>
    </source>
</evidence>
<accession>A0ABW1WGB5</accession>
<protein>
    <submittedName>
        <fullName evidence="3">YcxB family protein</fullName>
    </submittedName>
</protein>
<keyword evidence="1" id="KW-0812">Transmembrane</keyword>